<proteinExistence type="inferred from homology"/>
<evidence type="ECO:0000256" key="2">
    <source>
        <dbReference type="ARBA" id="ARBA00006997"/>
    </source>
</evidence>
<comment type="cofactor">
    <cofactor evidence="11">
        <name>Mg(2+)</name>
        <dbReference type="ChEBI" id="CHEBI:18420"/>
    </cofactor>
    <text evidence="11">Binds 1 Mg(2+) ion per subunit.</text>
</comment>
<dbReference type="InterPro" id="IPR023000">
    <property type="entry name" value="Shikimate_kinase_CS"/>
</dbReference>
<dbReference type="InterPro" id="IPR031322">
    <property type="entry name" value="Shikimate/glucono_kinase"/>
</dbReference>
<comment type="subcellular location">
    <subcellularLocation>
        <location evidence="11">Cytoplasm</location>
    </subcellularLocation>
</comment>
<dbReference type="SUPFAM" id="SSF52540">
    <property type="entry name" value="P-loop containing nucleoside triphosphate hydrolases"/>
    <property type="match status" value="1"/>
</dbReference>
<feature type="binding site" evidence="11">
    <location>
        <position position="99"/>
    </location>
    <ligand>
        <name>substrate</name>
    </ligand>
</feature>
<comment type="subunit">
    <text evidence="11">Monomer.</text>
</comment>
<dbReference type="AlphaFoldDB" id="A0AA35XT38"/>
<name>A0AA35XT38_METCP</name>
<dbReference type="GO" id="GO:0009073">
    <property type="term" value="P:aromatic amino acid family biosynthetic process"/>
    <property type="evidence" value="ECO:0007669"/>
    <property type="project" value="UniProtKB-KW"/>
</dbReference>
<dbReference type="Proteomes" id="UP001158598">
    <property type="component" value="Chromosome"/>
</dbReference>
<dbReference type="EMBL" id="OX458332">
    <property type="protein sequence ID" value="CAI8772780.1"/>
    <property type="molecule type" value="Genomic_DNA"/>
</dbReference>
<evidence type="ECO:0000256" key="10">
    <source>
        <dbReference type="ARBA" id="ARBA00048567"/>
    </source>
</evidence>
<feature type="binding site" evidence="11">
    <location>
        <position position="156"/>
    </location>
    <ligand>
        <name>substrate</name>
    </ligand>
</feature>
<evidence type="ECO:0000256" key="9">
    <source>
        <dbReference type="ARBA" id="ARBA00023141"/>
    </source>
</evidence>
<sequence>MGGGACYHSPLQLGRETMRNRRNIFLIGPMGAGKTTVGRLLARALGMEFWDSDKEIERRTGVTVPMIFEYEGEAGFRRRESEVIADLTGKERIVLATGGGSVLAAENREHLAARGLVIYLQCSVQKQLERTHKDMNRPLLQTENPRQRLEELLRVRDPIYRELADYVVDTGQHSSRSAVRRIINAYEKSGTRLRTE</sequence>
<dbReference type="PANTHER" id="PTHR21087">
    <property type="entry name" value="SHIKIMATE KINASE"/>
    <property type="match status" value="1"/>
</dbReference>
<feature type="binding site" evidence="11">
    <location>
        <position position="137"/>
    </location>
    <ligand>
        <name>ATP</name>
        <dbReference type="ChEBI" id="CHEBI:30616"/>
    </ligand>
</feature>
<dbReference type="CDD" id="cd00464">
    <property type="entry name" value="SK"/>
    <property type="match status" value="1"/>
</dbReference>
<dbReference type="NCBIfam" id="NF003456">
    <property type="entry name" value="PRK05057.1"/>
    <property type="match status" value="1"/>
</dbReference>
<dbReference type="GO" id="GO:0005829">
    <property type="term" value="C:cytosol"/>
    <property type="evidence" value="ECO:0007669"/>
    <property type="project" value="TreeGrafter"/>
</dbReference>
<evidence type="ECO:0000256" key="5">
    <source>
        <dbReference type="ARBA" id="ARBA00022679"/>
    </source>
</evidence>
<feature type="binding site" evidence="11">
    <location>
        <position position="53"/>
    </location>
    <ligand>
        <name>substrate</name>
    </ligand>
</feature>
<dbReference type="EC" id="2.7.1.71" evidence="3 11"/>
<evidence type="ECO:0000313" key="13">
    <source>
        <dbReference type="Proteomes" id="UP001158598"/>
    </source>
</evidence>
<feature type="binding site" evidence="11">
    <location>
        <position position="35"/>
    </location>
    <ligand>
        <name>Mg(2+)</name>
        <dbReference type="ChEBI" id="CHEBI:18420"/>
    </ligand>
</feature>
<evidence type="ECO:0000256" key="11">
    <source>
        <dbReference type="HAMAP-Rule" id="MF_00109"/>
    </source>
</evidence>
<evidence type="ECO:0000256" key="4">
    <source>
        <dbReference type="ARBA" id="ARBA00022605"/>
    </source>
</evidence>
<feature type="binding site" evidence="11">
    <location>
        <begin position="31"/>
        <end position="36"/>
    </location>
    <ligand>
        <name>ATP</name>
        <dbReference type="ChEBI" id="CHEBI:30616"/>
    </ligand>
</feature>
<dbReference type="Pfam" id="PF01202">
    <property type="entry name" value="SKI"/>
    <property type="match status" value="1"/>
</dbReference>
<keyword evidence="8 11" id="KW-0067">ATP-binding</keyword>
<accession>A0AA35XT38</accession>
<dbReference type="GO" id="GO:0005524">
    <property type="term" value="F:ATP binding"/>
    <property type="evidence" value="ECO:0007669"/>
    <property type="project" value="UniProtKB-UniRule"/>
</dbReference>
<dbReference type="GO" id="GO:0000287">
    <property type="term" value="F:magnesium ion binding"/>
    <property type="evidence" value="ECO:0007669"/>
    <property type="project" value="UniProtKB-UniRule"/>
</dbReference>
<keyword evidence="9 11" id="KW-0057">Aromatic amino acid biosynthesis</keyword>
<keyword evidence="11" id="KW-0479">Metal-binding</keyword>
<protein>
    <recommendedName>
        <fullName evidence="3 11">Shikimate kinase</fullName>
        <shortName evidence="11">SK</shortName>
        <ecNumber evidence="3 11">2.7.1.71</ecNumber>
    </recommendedName>
</protein>
<gene>
    <name evidence="11 12" type="primary">aroK</name>
    <name evidence="12" type="ORF">MCNOR_1052</name>
</gene>
<evidence type="ECO:0000256" key="3">
    <source>
        <dbReference type="ARBA" id="ARBA00012154"/>
    </source>
</evidence>
<evidence type="ECO:0000256" key="1">
    <source>
        <dbReference type="ARBA" id="ARBA00004842"/>
    </source>
</evidence>
<comment type="pathway">
    <text evidence="1 11">Metabolic intermediate biosynthesis; chorismate biosynthesis; chorismate from D-erythrose 4-phosphate and phosphoenolpyruvate: step 5/7.</text>
</comment>
<comment type="function">
    <text evidence="11">Catalyzes the specific phosphorylation of the 3-hydroxyl group of shikimic acid using ATP as a cosubstrate.</text>
</comment>
<keyword evidence="6 11" id="KW-0547">Nucleotide-binding</keyword>
<dbReference type="InterPro" id="IPR000623">
    <property type="entry name" value="Shikimate_kinase/TSH1"/>
</dbReference>
<keyword evidence="4 11" id="KW-0028">Amino-acid biosynthesis</keyword>
<keyword evidence="11" id="KW-0963">Cytoplasm</keyword>
<evidence type="ECO:0000256" key="6">
    <source>
        <dbReference type="ARBA" id="ARBA00022741"/>
    </source>
</evidence>
<feature type="binding site" evidence="11">
    <location>
        <position position="77"/>
    </location>
    <ligand>
        <name>substrate</name>
    </ligand>
</feature>
<evidence type="ECO:0000256" key="7">
    <source>
        <dbReference type="ARBA" id="ARBA00022777"/>
    </source>
</evidence>
<comment type="similarity">
    <text evidence="2 11">Belongs to the shikimate kinase family.</text>
</comment>
<dbReference type="GO" id="GO:0004765">
    <property type="term" value="F:shikimate kinase activity"/>
    <property type="evidence" value="ECO:0007669"/>
    <property type="project" value="UniProtKB-UniRule"/>
</dbReference>
<evidence type="ECO:0000313" key="12">
    <source>
        <dbReference type="EMBL" id="CAI8772780.1"/>
    </source>
</evidence>
<keyword evidence="5 11" id="KW-0808">Transferase</keyword>
<keyword evidence="11" id="KW-0460">Magnesium</keyword>
<dbReference type="Gene3D" id="3.40.50.300">
    <property type="entry name" value="P-loop containing nucleotide triphosphate hydrolases"/>
    <property type="match status" value="1"/>
</dbReference>
<dbReference type="PRINTS" id="PR01100">
    <property type="entry name" value="SHIKIMTKNASE"/>
</dbReference>
<dbReference type="PANTHER" id="PTHR21087:SF16">
    <property type="entry name" value="SHIKIMATE KINASE 1, CHLOROPLASTIC"/>
    <property type="match status" value="1"/>
</dbReference>
<organism evidence="12 13">
    <name type="scientific">Methylococcus capsulatus</name>
    <dbReference type="NCBI Taxonomy" id="414"/>
    <lineage>
        <taxon>Bacteria</taxon>
        <taxon>Pseudomonadati</taxon>
        <taxon>Pseudomonadota</taxon>
        <taxon>Gammaproteobacteria</taxon>
        <taxon>Methylococcales</taxon>
        <taxon>Methylococcaceae</taxon>
        <taxon>Methylococcus</taxon>
    </lineage>
</organism>
<dbReference type="GO" id="GO:0009423">
    <property type="term" value="P:chorismate biosynthetic process"/>
    <property type="evidence" value="ECO:0007669"/>
    <property type="project" value="UniProtKB-UniRule"/>
</dbReference>
<dbReference type="HAMAP" id="MF_00109">
    <property type="entry name" value="Shikimate_kinase"/>
    <property type="match status" value="1"/>
</dbReference>
<keyword evidence="7 11" id="KW-0418">Kinase</keyword>
<dbReference type="GO" id="GO:0008652">
    <property type="term" value="P:amino acid biosynthetic process"/>
    <property type="evidence" value="ECO:0007669"/>
    <property type="project" value="UniProtKB-KW"/>
</dbReference>
<comment type="catalytic activity">
    <reaction evidence="10 11">
        <text>shikimate + ATP = 3-phosphoshikimate + ADP + H(+)</text>
        <dbReference type="Rhea" id="RHEA:13121"/>
        <dbReference type="ChEBI" id="CHEBI:15378"/>
        <dbReference type="ChEBI" id="CHEBI:30616"/>
        <dbReference type="ChEBI" id="CHEBI:36208"/>
        <dbReference type="ChEBI" id="CHEBI:145989"/>
        <dbReference type="ChEBI" id="CHEBI:456216"/>
        <dbReference type="EC" id="2.7.1.71"/>
    </reaction>
</comment>
<dbReference type="InterPro" id="IPR027417">
    <property type="entry name" value="P-loop_NTPase"/>
</dbReference>
<reference evidence="12" key="1">
    <citation type="submission" date="2023-03" db="EMBL/GenBank/DDBJ databases">
        <authorList>
            <person name="Pearce D."/>
        </authorList>
    </citation>
    <scope>NUCLEOTIDE SEQUENCE</scope>
    <source>
        <strain evidence="12">Mc</strain>
    </source>
</reference>
<dbReference type="PROSITE" id="PS01128">
    <property type="entry name" value="SHIKIMATE_KINASE"/>
    <property type="match status" value="1"/>
</dbReference>
<evidence type="ECO:0000256" key="8">
    <source>
        <dbReference type="ARBA" id="ARBA00022840"/>
    </source>
</evidence>
<comment type="caution">
    <text evidence="11">Lacks conserved residue(s) required for the propagation of feature annotation.</text>
</comment>